<dbReference type="GO" id="GO:0005737">
    <property type="term" value="C:cytoplasm"/>
    <property type="evidence" value="ECO:0007669"/>
    <property type="project" value="TreeGrafter"/>
</dbReference>
<evidence type="ECO:0000256" key="1">
    <source>
        <dbReference type="ARBA" id="ARBA00022490"/>
    </source>
</evidence>
<dbReference type="Pfam" id="PF02475">
    <property type="entry name" value="TRM5-TYW2_MTfase"/>
    <property type="match status" value="1"/>
</dbReference>
<dbReference type="Pfam" id="PF25133">
    <property type="entry name" value="TYW2_N_2"/>
    <property type="match status" value="1"/>
</dbReference>
<dbReference type="InterPro" id="IPR040601">
    <property type="entry name" value="Trm5a/b_N"/>
</dbReference>
<reference evidence="7 8" key="1">
    <citation type="submission" date="2016-04" db="EMBL/GenBank/DDBJ databases">
        <title>Genome sequence of Methanobrevibacter curvatus DSM 11111.</title>
        <authorList>
            <person name="Poehlein A."/>
            <person name="Seedorf H."/>
            <person name="Daniel R."/>
        </authorList>
    </citation>
    <scope>NUCLEOTIDE SEQUENCE [LARGE SCALE GENOMIC DNA]</scope>
    <source>
        <strain evidence="7 8">DSM 11111</strain>
    </source>
</reference>
<keyword evidence="5" id="KW-0819">tRNA processing</keyword>
<dbReference type="EC" id="2.1.1.223" evidence="7"/>
<dbReference type="Gene3D" id="3.40.50.150">
    <property type="entry name" value="Vaccinia Virus protein VP39"/>
    <property type="match status" value="1"/>
</dbReference>
<dbReference type="Gene3D" id="3.30.300.110">
    <property type="entry name" value="Met-10+ protein-like domains"/>
    <property type="match status" value="1"/>
</dbReference>
<dbReference type="AlphaFoldDB" id="A0A165ZQ22"/>
<dbReference type="PROSITE" id="PS51684">
    <property type="entry name" value="SAM_MT_TRM5_TYW2"/>
    <property type="match status" value="1"/>
</dbReference>
<dbReference type="SUPFAM" id="SSF53335">
    <property type="entry name" value="S-adenosyl-L-methionine-dependent methyltransferases"/>
    <property type="match status" value="1"/>
</dbReference>
<evidence type="ECO:0000256" key="5">
    <source>
        <dbReference type="ARBA" id="ARBA00022694"/>
    </source>
</evidence>
<dbReference type="Gene3D" id="3.30.70.2580">
    <property type="match status" value="1"/>
</dbReference>
<dbReference type="EMBL" id="LWMV01000198">
    <property type="protein sequence ID" value="KZX11011.1"/>
    <property type="molecule type" value="Genomic_DNA"/>
</dbReference>
<keyword evidence="8" id="KW-1185">Reference proteome</keyword>
<dbReference type="PANTHER" id="PTHR23245">
    <property type="entry name" value="TRNA METHYLTRANSFERASE"/>
    <property type="match status" value="1"/>
</dbReference>
<sequence>MLVVKVPLNGINALKNILMEKNLVERNYKLQTKDGYGFIPVVKLKNLNEIKQEMEKSLNYSQEINSTIIKEIKVIDLDGKNLNLNDSNFKDLNFKNYKKSPSSVIDTLKEDLDGIICSSELDKIKKSFDIVGEIVILEIPDGLLKYKNEIAIATLKFTKRKSVFMKKGAVSGVIRTRNLEFLCGENNPETIYKEHGIKLKLNVKTVYFSPRLGSERLRVSNQVKNNEKILDMFTGIGPFPILIAKNHDVNITAVDINKEAIKYLKENINLNKLKGRIYPKESDICEIAKKCSNENIKFNRIIMNLPGSAFKFLDLSFSLIEDKGVIHYYEFGKNYEEGKKRLQNMAIKFNKEIEILSNRKVKSTSPGMWHLVFDVKIMDKT</sequence>
<dbReference type="InterPro" id="IPR056743">
    <property type="entry name" value="TRM5-TYW2-like_MTfase"/>
</dbReference>
<keyword evidence="2 7" id="KW-0489">Methyltransferase</keyword>
<dbReference type="PANTHER" id="PTHR23245:SF36">
    <property type="entry name" value="TRNA (GUANINE(37)-N1)-METHYLTRANSFERASE"/>
    <property type="match status" value="1"/>
</dbReference>
<organism evidence="7 8">
    <name type="scientific">Methanobrevibacter curvatus</name>
    <dbReference type="NCBI Taxonomy" id="49547"/>
    <lineage>
        <taxon>Archaea</taxon>
        <taxon>Methanobacteriati</taxon>
        <taxon>Methanobacteriota</taxon>
        <taxon>Methanomada group</taxon>
        <taxon>Methanobacteria</taxon>
        <taxon>Methanobacteriales</taxon>
        <taxon>Methanobacteriaceae</taxon>
        <taxon>Methanobrevibacter</taxon>
    </lineage>
</organism>
<gene>
    <name evidence="7" type="primary">yfiC</name>
    <name evidence="7" type="ORF">MBCUR_15970</name>
</gene>
<keyword evidence="4" id="KW-0949">S-adenosyl-L-methionine</keyword>
<evidence type="ECO:0000313" key="8">
    <source>
        <dbReference type="Proteomes" id="UP000077245"/>
    </source>
</evidence>
<accession>A0A165ZQ22</accession>
<dbReference type="InterPro" id="IPR030382">
    <property type="entry name" value="MeTrfase_TRM5/TYW2"/>
</dbReference>
<comment type="caution">
    <text evidence="7">The sequence shown here is derived from an EMBL/GenBank/DDBJ whole genome shotgun (WGS) entry which is preliminary data.</text>
</comment>
<dbReference type="CDD" id="cd02440">
    <property type="entry name" value="AdoMet_MTases"/>
    <property type="match status" value="1"/>
</dbReference>
<dbReference type="STRING" id="49547.MBCUR_15970"/>
<dbReference type="Pfam" id="PF18093">
    <property type="entry name" value="Trm5_N"/>
    <property type="match status" value="1"/>
</dbReference>
<dbReference type="InterPro" id="IPR029063">
    <property type="entry name" value="SAM-dependent_MTases_sf"/>
</dbReference>
<proteinExistence type="predicted"/>
<evidence type="ECO:0000313" key="7">
    <source>
        <dbReference type="EMBL" id="KZX11011.1"/>
    </source>
</evidence>
<name>A0A165ZQ22_9EURY</name>
<dbReference type="PATRIC" id="fig|49547.3.peg.1705"/>
<dbReference type="RefSeq" id="WP_067092357.1">
    <property type="nucleotide sequence ID" value="NZ_LWMV01000198.1"/>
</dbReference>
<dbReference type="GO" id="GO:0002939">
    <property type="term" value="P:tRNA N1-guanine methylation"/>
    <property type="evidence" value="ECO:0007669"/>
    <property type="project" value="TreeGrafter"/>
</dbReference>
<keyword evidence="3 7" id="KW-0808">Transferase</keyword>
<evidence type="ECO:0000259" key="6">
    <source>
        <dbReference type="PROSITE" id="PS51684"/>
    </source>
</evidence>
<evidence type="ECO:0000256" key="2">
    <source>
        <dbReference type="ARBA" id="ARBA00022603"/>
    </source>
</evidence>
<dbReference type="GO" id="GO:0008175">
    <property type="term" value="F:tRNA methyltransferase activity"/>
    <property type="evidence" value="ECO:0007669"/>
    <property type="project" value="TreeGrafter"/>
</dbReference>
<dbReference type="Proteomes" id="UP000077245">
    <property type="component" value="Unassembled WGS sequence"/>
</dbReference>
<feature type="domain" description="SAM-dependent methyltransferase TRM5/TYW2-type" evidence="6">
    <location>
        <begin position="128"/>
        <end position="379"/>
    </location>
</feature>
<evidence type="ECO:0000256" key="4">
    <source>
        <dbReference type="ARBA" id="ARBA00022691"/>
    </source>
</evidence>
<protein>
    <submittedName>
        <fullName evidence="7">tRNA1(Val) (Adenine(37)-N6)-methyltransferase</fullName>
        <ecNumber evidence="7">2.1.1.223</ecNumber>
    </submittedName>
</protein>
<evidence type="ECO:0000256" key="3">
    <source>
        <dbReference type="ARBA" id="ARBA00022679"/>
    </source>
</evidence>
<dbReference type="OrthoDB" id="8079at2157"/>
<dbReference type="InterPro" id="IPR056744">
    <property type="entry name" value="TRM5/TYW2-like_N"/>
</dbReference>
<keyword evidence="1" id="KW-0963">Cytoplasm</keyword>